<evidence type="ECO:0000256" key="2">
    <source>
        <dbReference type="ARBA" id="ARBA00022527"/>
    </source>
</evidence>
<proteinExistence type="predicted"/>
<dbReference type="FunFam" id="1.10.510.10:FF:000021">
    <property type="entry name" value="Serine/threonine protein kinase"/>
    <property type="match status" value="1"/>
</dbReference>
<evidence type="ECO:0000313" key="12">
    <source>
        <dbReference type="Proteomes" id="UP000285961"/>
    </source>
</evidence>
<dbReference type="SUPFAM" id="SSF56112">
    <property type="entry name" value="Protein kinase-like (PK-like)"/>
    <property type="match status" value="1"/>
</dbReference>
<feature type="transmembrane region" description="Helical" evidence="9">
    <location>
        <begin position="288"/>
        <end position="307"/>
    </location>
</feature>
<reference evidence="11 12" key="1">
    <citation type="journal article" date="2017" name="ISME J.">
        <title>Energy and carbon metabolisms in a deep terrestrial subsurface fluid microbial community.</title>
        <authorList>
            <person name="Momper L."/>
            <person name="Jungbluth S.P."/>
            <person name="Lee M.D."/>
            <person name="Amend J.P."/>
        </authorList>
    </citation>
    <scope>NUCLEOTIDE SEQUENCE [LARGE SCALE GENOMIC DNA]</scope>
    <source>
        <strain evidence="11">SURF_17</strain>
    </source>
</reference>
<dbReference type="PROSITE" id="PS50011">
    <property type="entry name" value="PROTEIN_KINASE_DOM"/>
    <property type="match status" value="1"/>
</dbReference>
<dbReference type="EC" id="2.7.11.1" evidence="1"/>
<dbReference type="SMART" id="SM00220">
    <property type="entry name" value="S_TKc"/>
    <property type="match status" value="1"/>
</dbReference>
<evidence type="ECO:0000256" key="5">
    <source>
        <dbReference type="ARBA" id="ARBA00022777"/>
    </source>
</evidence>
<evidence type="ECO:0000259" key="10">
    <source>
        <dbReference type="PROSITE" id="PS50011"/>
    </source>
</evidence>
<keyword evidence="9" id="KW-1133">Transmembrane helix</keyword>
<dbReference type="CDD" id="cd14014">
    <property type="entry name" value="STKc_PknB_like"/>
    <property type="match status" value="1"/>
</dbReference>
<organism evidence="11 12">
    <name type="scientific">Candidatus Abyssobacteria bacterium SURF_17</name>
    <dbReference type="NCBI Taxonomy" id="2093361"/>
    <lineage>
        <taxon>Bacteria</taxon>
        <taxon>Pseudomonadati</taxon>
        <taxon>Candidatus Hydrogenedentota</taxon>
        <taxon>Candidatus Abyssobacteria</taxon>
    </lineage>
</organism>
<evidence type="ECO:0000256" key="1">
    <source>
        <dbReference type="ARBA" id="ARBA00012513"/>
    </source>
</evidence>
<dbReference type="Gene3D" id="1.10.510.10">
    <property type="entry name" value="Transferase(Phosphotransferase) domain 1"/>
    <property type="match status" value="1"/>
</dbReference>
<dbReference type="InterPro" id="IPR000719">
    <property type="entry name" value="Prot_kinase_dom"/>
</dbReference>
<keyword evidence="4 7" id="KW-0547">Nucleotide-binding</keyword>
<evidence type="ECO:0000256" key="8">
    <source>
        <dbReference type="SAM" id="Coils"/>
    </source>
</evidence>
<feature type="domain" description="Protein kinase" evidence="10">
    <location>
        <begin position="9"/>
        <end position="266"/>
    </location>
</feature>
<evidence type="ECO:0000256" key="9">
    <source>
        <dbReference type="SAM" id="Phobius"/>
    </source>
</evidence>
<keyword evidence="5 11" id="KW-0418">Kinase</keyword>
<keyword evidence="8" id="KW-0175">Coiled coil</keyword>
<keyword evidence="6 7" id="KW-0067">ATP-binding</keyword>
<dbReference type="AlphaFoldDB" id="A0A419F4Q8"/>
<dbReference type="PANTHER" id="PTHR43289">
    <property type="entry name" value="MITOGEN-ACTIVATED PROTEIN KINASE KINASE KINASE 20-RELATED"/>
    <property type="match status" value="1"/>
</dbReference>
<evidence type="ECO:0000256" key="6">
    <source>
        <dbReference type="ARBA" id="ARBA00022840"/>
    </source>
</evidence>
<keyword evidence="2 11" id="KW-0723">Serine/threonine-protein kinase</keyword>
<dbReference type="GO" id="GO:0005524">
    <property type="term" value="F:ATP binding"/>
    <property type="evidence" value="ECO:0007669"/>
    <property type="project" value="UniProtKB-UniRule"/>
</dbReference>
<dbReference type="PROSITE" id="PS00107">
    <property type="entry name" value="PROTEIN_KINASE_ATP"/>
    <property type="match status" value="1"/>
</dbReference>
<feature type="coiled-coil region" evidence="8">
    <location>
        <begin position="357"/>
        <end position="384"/>
    </location>
</feature>
<dbReference type="GO" id="GO:0004674">
    <property type="term" value="F:protein serine/threonine kinase activity"/>
    <property type="evidence" value="ECO:0007669"/>
    <property type="project" value="UniProtKB-KW"/>
</dbReference>
<protein>
    <recommendedName>
        <fullName evidence="1">non-specific serine/threonine protein kinase</fullName>
        <ecNumber evidence="1">2.7.11.1</ecNumber>
    </recommendedName>
</protein>
<accession>A0A419F4Q8</accession>
<dbReference type="Gene3D" id="3.30.200.20">
    <property type="entry name" value="Phosphorylase Kinase, domain 1"/>
    <property type="match status" value="1"/>
</dbReference>
<dbReference type="InterPro" id="IPR017441">
    <property type="entry name" value="Protein_kinase_ATP_BS"/>
</dbReference>
<evidence type="ECO:0000256" key="4">
    <source>
        <dbReference type="ARBA" id="ARBA00022741"/>
    </source>
</evidence>
<feature type="coiled-coil region" evidence="8">
    <location>
        <begin position="581"/>
        <end position="608"/>
    </location>
</feature>
<dbReference type="EMBL" id="QZKI01000028">
    <property type="protein sequence ID" value="RJP73366.1"/>
    <property type="molecule type" value="Genomic_DNA"/>
</dbReference>
<evidence type="ECO:0000256" key="3">
    <source>
        <dbReference type="ARBA" id="ARBA00022679"/>
    </source>
</evidence>
<dbReference type="Proteomes" id="UP000285961">
    <property type="component" value="Unassembled WGS sequence"/>
</dbReference>
<comment type="caution">
    <text evidence="11">The sequence shown here is derived from an EMBL/GenBank/DDBJ whole genome shotgun (WGS) entry which is preliminary data.</text>
</comment>
<name>A0A419F4Q8_9BACT</name>
<evidence type="ECO:0000256" key="7">
    <source>
        <dbReference type="PROSITE-ProRule" id="PRU10141"/>
    </source>
</evidence>
<keyword evidence="9" id="KW-0472">Membrane</keyword>
<dbReference type="Pfam" id="PF00069">
    <property type="entry name" value="Pkinase"/>
    <property type="match status" value="1"/>
</dbReference>
<evidence type="ECO:0000313" key="11">
    <source>
        <dbReference type="EMBL" id="RJP73366.1"/>
    </source>
</evidence>
<keyword evidence="9" id="KW-0812">Transmembrane</keyword>
<keyword evidence="3" id="KW-0808">Transferase</keyword>
<gene>
    <name evidence="11" type="ORF">C4532_04475</name>
</gene>
<sequence length="787" mass="87347">MIGRQIGNYRILKELGKGGMGVVYKANQLTLGRMVAMKVLPQHLTSDSTFIKRFENEARAVAKLNHPNIVQIYDIGHEGEIYYYTMEFIEGPPLDEIIYKEGFLPLDKALSTVFQVAKALQYAHSQGIIHRDIKPSNVMKDKSGQVKVTDFGLALQERVTRLTMEGSIVGTPEYMSPEQAVGQVASARSDIYSLGVVLYELLTGKVPFEGESALMILNKIQTSEPEWPRSINPAIPPEVEAVIRKMMAKNPRDRYGSCQELIQDLRRLKAGQPITPKTARFGSLGSRVPLAAFVVLGTLLIFGMLYYRRASPWVRSETPPSAPPSSWVEMLTQVNDEAASVDGRLKEIWQQCEGDQADTINAELDQAGNSLEQLGERLENLRLQGEETHMPKPYEALIGRTRTNLSSLQVEVARIRQECRPSARENPVEKIRASLSLIEEQSARIRKQCEEEDTAALTSTLAVVSSEIDSVKKELTTIKTPSKREEILSLKDELAQVKQKAASPEEQLKNLEEHMWPDKLVLKNGNALLCEITNEWLDKIRIRKAGGQGEIQADIARSDIELTAYATDVEKQIAKALRHEVPRARDGLREIRNELASLEQKLASPQGESVRIPLVETLWKVEQDCAKGVTVTFKDNMISITSSETTGISTCTTTVSTVKPVETAVSSLEILAQIRYASAGENERASTSLIVSLSDGNEIEYPIFDSRVAHLEAEEVQNTGARVRIRRPENLIAANTGWHVLRLPVGEDIARIEGDGSVAAIQMVHNHAGPVVEDFTSRMGALTLNTL</sequence>
<dbReference type="InterPro" id="IPR011009">
    <property type="entry name" value="Kinase-like_dom_sf"/>
</dbReference>
<feature type="binding site" evidence="7">
    <location>
        <position position="38"/>
    </location>
    <ligand>
        <name>ATP</name>
        <dbReference type="ChEBI" id="CHEBI:30616"/>
    </ligand>
</feature>
<dbReference type="PANTHER" id="PTHR43289:SF6">
    <property type="entry name" value="SERINE_THREONINE-PROTEIN KINASE NEKL-3"/>
    <property type="match status" value="1"/>
</dbReference>